<reference evidence="7 8" key="3">
    <citation type="submission" date="2018-05" db="EMBL/GenBank/DDBJ databases">
        <title>Draft genome sequences of Dehalococcoides mccartyi strains RC and KS.</title>
        <authorList>
            <person name="Higgins S.A."/>
            <person name="Padilla-Crespo E."/>
            <person name="Loeffler F.E."/>
        </authorList>
    </citation>
    <scope>NUCLEOTIDE SEQUENCE [LARGE SCALE GENOMIC DNA]</scope>
    <source>
        <strain evidence="4 7">KS</strain>
        <strain evidence="3 8">RC</strain>
    </source>
</reference>
<evidence type="ECO:0000313" key="1">
    <source>
        <dbReference type="EMBL" id="AMU85879.1"/>
    </source>
</evidence>
<evidence type="ECO:0000313" key="2">
    <source>
        <dbReference type="EMBL" id="PKH45590.1"/>
    </source>
</evidence>
<dbReference type="PATRIC" id="fig|61435.6.peg.14"/>
<dbReference type="Proteomes" id="UP000076394">
    <property type="component" value="Chromosome"/>
</dbReference>
<evidence type="ECO:0000313" key="4">
    <source>
        <dbReference type="EMBL" id="RAL71161.1"/>
    </source>
</evidence>
<dbReference type="AlphaFoldDB" id="A0A142V8B5"/>
<dbReference type="RefSeq" id="WP_011308682.1">
    <property type="nucleotide sequence ID" value="NZ_AP024514.1"/>
</dbReference>
<gene>
    <name evidence="4" type="ORF">C1G86_0112</name>
    <name evidence="3" type="ORF">C1G87_1553</name>
    <name evidence="2" type="ORF">CVH13_01454</name>
    <name evidence="1" type="ORF">Dm11a5_0047</name>
</gene>
<dbReference type="Proteomes" id="UP000249146">
    <property type="component" value="Unassembled WGS sequence"/>
</dbReference>
<dbReference type="EMBL" id="QGLC01000025">
    <property type="protein sequence ID" value="RAL68799.1"/>
    <property type="molecule type" value="Genomic_DNA"/>
</dbReference>
<reference evidence="2 6" key="2">
    <citation type="journal article" date="2017" name="FEMS Microbiol. Ecol.">
        <title>Reconstructed genomes of novel Dehalococcoides mccartyi strains from 1,2,3,4-tetrachlorodibenzo-p-dioxin-dechlorinating enrichment cultures reveal divergent reductive dehalogenase gene profiles.</title>
        <authorList>
            <person name="Dam H.T."/>
            <person name="Vollmers J."/>
            <person name="Kaster A.K."/>
            <person name="Haggblom M.M."/>
        </authorList>
    </citation>
    <scope>NUCLEOTIDE SEQUENCE [LARGE SCALE GENOMIC DNA]</scope>
    <source>
        <strain evidence="2 6">H1-3-2.001</strain>
    </source>
</reference>
<dbReference type="EMBL" id="QGLD01000001">
    <property type="protein sequence ID" value="RAL71161.1"/>
    <property type="molecule type" value="Genomic_DNA"/>
</dbReference>
<evidence type="ECO:0000313" key="8">
    <source>
        <dbReference type="Proteomes" id="UP000249146"/>
    </source>
</evidence>
<evidence type="ECO:0000313" key="3">
    <source>
        <dbReference type="EMBL" id="RAL68799.1"/>
    </source>
</evidence>
<protein>
    <submittedName>
        <fullName evidence="1">Uncharacterized protein</fullName>
    </submittedName>
</protein>
<evidence type="ECO:0000313" key="5">
    <source>
        <dbReference type="Proteomes" id="UP000076394"/>
    </source>
</evidence>
<proteinExistence type="predicted"/>
<evidence type="ECO:0000313" key="7">
    <source>
        <dbReference type="Proteomes" id="UP000248786"/>
    </source>
</evidence>
<dbReference type="EMBL" id="CP011127">
    <property type="protein sequence ID" value="AMU85879.1"/>
    <property type="molecule type" value="Genomic_DNA"/>
</dbReference>
<sequence>MPEEVVMPYELRKHIAIANDMEIAPEIREKTIKHIARFGSYEALCALLDIACNTKANYGERDLALKVSRDVLKNSRKNDI</sequence>
<dbReference type="OrthoDB" id="165412at2"/>
<name>A0A142V8B5_9CHLR</name>
<dbReference type="Proteomes" id="UP000233649">
    <property type="component" value="Unassembled WGS sequence"/>
</dbReference>
<organism evidence="1 5">
    <name type="scientific">Dehalococcoides mccartyi</name>
    <dbReference type="NCBI Taxonomy" id="61435"/>
    <lineage>
        <taxon>Bacteria</taxon>
        <taxon>Bacillati</taxon>
        <taxon>Chloroflexota</taxon>
        <taxon>Dehalococcoidia</taxon>
        <taxon>Dehalococcoidales</taxon>
        <taxon>Dehalococcoidaceae</taxon>
        <taxon>Dehalococcoides</taxon>
    </lineage>
</organism>
<accession>A0A142V8B5</accession>
<dbReference type="EMBL" id="PHFD01000315">
    <property type="protein sequence ID" value="PKH45590.1"/>
    <property type="molecule type" value="Genomic_DNA"/>
</dbReference>
<reference evidence="1 5" key="1">
    <citation type="submission" date="2015-03" db="EMBL/GenBank/DDBJ databases">
        <title>Genomic characterization of Dehalococcoides mccartyi strain 11a5, an unusal plasmid-containing chloroethene dechlorinator.</title>
        <authorList>
            <person name="Zhao S."/>
            <person name="Ding C."/>
            <person name="He J."/>
        </authorList>
    </citation>
    <scope>NUCLEOTIDE SEQUENCE [LARGE SCALE GENOMIC DNA]</scope>
    <source>
        <strain evidence="1 5">11a5</strain>
    </source>
</reference>
<evidence type="ECO:0000313" key="6">
    <source>
        <dbReference type="Proteomes" id="UP000233649"/>
    </source>
</evidence>
<dbReference type="Proteomes" id="UP000248786">
    <property type="component" value="Unassembled WGS sequence"/>
</dbReference>